<organism evidence="2">
    <name type="scientific">White spot syndrome virus</name>
    <dbReference type="NCBI Taxonomy" id="342409"/>
    <lineage>
        <taxon>Viruses</taxon>
        <taxon>Viruses incertae sedis</taxon>
        <taxon>Naldaviricetes</taxon>
        <taxon>Nimaviridae</taxon>
        <taxon>Whispovirus</taxon>
    </lineage>
</organism>
<reference evidence="2" key="1">
    <citation type="journal article" date="2018" name="Aquaculture">
        <title>Complete genome sequence of a white spot syndrome virus associated with a disease incursion in Australia.</title>
        <authorList>
            <person name="Oakey J."/>
            <person name="Smith C.S."/>
        </authorList>
    </citation>
    <scope>NUCLEOTIDE SEQUENCE [LARGE SCALE GENOMIC DNA]</scope>
    <source>
        <strain evidence="2">WSSV-AU</strain>
    </source>
</reference>
<dbReference type="Proteomes" id="UP000267516">
    <property type="component" value="Segment"/>
</dbReference>
<proteinExistence type="predicted"/>
<evidence type="ECO:0000313" key="2">
    <source>
        <dbReference type="EMBL" id="ATU83965.1"/>
    </source>
</evidence>
<evidence type="ECO:0000256" key="1">
    <source>
        <dbReference type="SAM" id="Phobius"/>
    </source>
</evidence>
<accession>A0A2D3I6F6</accession>
<name>A0A2D3I6F6_9VIRU</name>
<keyword evidence="1" id="KW-1133">Transmembrane helix</keyword>
<protein>
    <submittedName>
        <fullName evidence="2">ORF279</fullName>
    </submittedName>
</protein>
<keyword evidence="1" id="KW-0812">Transmembrane</keyword>
<feature type="transmembrane region" description="Helical" evidence="1">
    <location>
        <begin position="44"/>
        <end position="61"/>
    </location>
</feature>
<dbReference type="EMBL" id="MF768985">
    <property type="protein sequence ID" value="ATU83965.1"/>
    <property type="molecule type" value="Genomic_DNA"/>
</dbReference>
<sequence>MSRFRRGTHSFVQNLTTWFGPFCTRSVLKELGKIHMKTLLLNKFRFICICRFLLILIKYILKIRMGTDGVD</sequence>
<keyword evidence="1" id="KW-0472">Membrane</keyword>